<evidence type="ECO:0008006" key="4">
    <source>
        <dbReference type="Google" id="ProtNLM"/>
    </source>
</evidence>
<accession>A0A1H7QQW0</accession>
<dbReference type="AlphaFoldDB" id="A0A1H7QQW0"/>
<protein>
    <recommendedName>
        <fullName evidence="4">DUF5007 domain-containing protein</fullName>
    </recommendedName>
</protein>
<proteinExistence type="predicted"/>
<sequence length="337" mass="38197">MYNLPDEKEYLNPNMSYSSQNLEPILGRTSLMGSFNSANSSLPLTFEIVNARYGDGRPVTDLFQTKPTYVWVDAYDGTETSLEAIEAKRKLEEHPLFEVRPSGQFIMWAAATEDLVAPRPKDSSDLVQNVRFFDLKISNSGGETLIRDFQVRPWLERAYEPSTDINPYTGGPAPDPRDPLNPDKQNYIRPALSNVIGVQSKRALVSNDQQKDVIAFIREVPGGTGNTIRVKVLDKDTIPIAPALFNETNWDLQVHGFNKTITTEYVQYDVAYPIPLVDIPTKYTVNGNARFNLRYSRRDLGGSRTIASIALEFKIFRKGDWEVVFQFINDNPKFEDE</sequence>
<dbReference type="STRING" id="407022.SAMN05661044_02690"/>
<evidence type="ECO:0000256" key="1">
    <source>
        <dbReference type="SAM" id="MobiDB-lite"/>
    </source>
</evidence>
<dbReference type="EMBL" id="FOAF01000002">
    <property type="protein sequence ID" value="SEL50323.1"/>
    <property type="molecule type" value="Genomic_DNA"/>
</dbReference>
<dbReference type="Proteomes" id="UP000199421">
    <property type="component" value="Unassembled WGS sequence"/>
</dbReference>
<reference evidence="3" key="1">
    <citation type="submission" date="2016-10" db="EMBL/GenBank/DDBJ databases">
        <authorList>
            <person name="Varghese N."/>
            <person name="Submissions S."/>
        </authorList>
    </citation>
    <scope>NUCLEOTIDE SEQUENCE [LARGE SCALE GENOMIC DNA]</scope>
    <source>
        <strain evidence="3">DSM 18733</strain>
    </source>
</reference>
<keyword evidence="3" id="KW-1185">Reference proteome</keyword>
<feature type="region of interest" description="Disordered" evidence="1">
    <location>
        <begin position="162"/>
        <end position="182"/>
    </location>
</feature>
<dbReference type="InterPro" id="IPR032173">
    <property type="entry name" value="DUF5007"/>
</dbReference>
<organism evidence="2 3">
    <name type="scientific">Olivibacter domesticus</name>
    <name type="common">Pseudosphingobacterium domesticum</name>
    <dbReference type="NCBI Taxonomy" id="407022"/>
    <lineage>
        <taxon>Bacteria</taxon>
        <taxon>Pseudomonadati</taxon>
        <taxon>Bacteroidota</taxon>
        <taxon>Sphingobacteriia</taxon>
        <taxon>Sphingobacteriales</taxon>
        <taxon>Sphingobacteriaceae</taxon>
        <taxon>Olivibacter</taxon>
    </lineage>
</organism>
<dbReference type="Pfam" id="PF16398">
    <property type="entry name" value="DUF5007"/>
    <property type="match status" value="1"/>
</dbReference>
<evidence type="ECO:0000313" key="2">
    <source>
        <dbReference type="EMBL" id="SEL50323.1"/>
    </source>
</evidence>
<name>A0A1H7QQW0_OLID1</name>
<gene>
    <name evidence="2" type="ORF">SAMN05661044_02690</name>
</gene>
<evidence type="ECO:0000313" key="3">
    <source>
        <dbReference type="Proteomes" id="UP000199421"/>
    </source>
</evidence>